<evidence type="ECO:0000313" key="3">
    <source>
        <dbReference type="Proteomes" id="UP000199405"/>
    </source>
</evidence>
<keyword evidence="3" id="KW-1185">Reference proteome</keyword>
<evidence type="ECO:0000313" key="4">
    <source>
        <dbReference type="Proteomes" id="UP000669887"/>
    </source>
</evidence>
<gene>
    <name evidence="2" type="ORF">GA0070562_2044</name>
    <name evidence="1" type="ORF">J5U46_25235</name>
</gene>
<reference evidence="1" key="2">
    <citation type="submission" date="2021-03" db="EMBL/GenBank/DDBJ databases">
        <title>X isolated from Micromonospora tulbaghiae.</title>
        <authorList>
            <person name="Stennett H.L."/>
        </authorList>
    </citation>
    <scope>NUCLEOTIDE SEQUENCE</scope>
    <source>
        <strain evidence="1">28M1-20</strain>
    </source>
</reference>
<name>A0AAW4JTT7_9ACTN</name>
<dbReference type="EMBL" id="JAGFVQ010000072">
    <property type="protein sequence ID" value="MBO4143460.1"/>
    <property type="molecule type" value="Genomic_DNA"/>
</dbReference>
<dbReference type="RefSeq" id="WP_139135430.1">
    <property type="nucleotide sequence ID" value="NZ_FMCQ01000001.1"/>
</dbReference>
<dbReference type="Proteomes" id="UP000669887">
    <property type="component" value="Unassembled WGS sequence"/>
</dbReference>
<accession>A0AAW4JTT7</accession>
<proteinExistence type="predicted"/>
<sequence>MTDDALFVSMVCSSTRLPAVIRFRWDGECYVATAGSKQRPGSVVPPQHGNGSINGSFSLGAAYPGCVYCGADNFVRCGRCRELGCHDHSWEVFNCPRCGNSGRVDGTIDSLSGLGSS</sequence>
<evidence type="ECO:0000313" key="1">
    <source>
        <dbReference type="EMBL" id="MBO4143460.1"/>
    </source>
</evidence>
<dbReference type="GeneID" id="93468835"/>
<protein>
    <submittedName>
        <fullName evidence="2">TerY-C metal binding domain</fullName>
    </submittedName>
</protein>
<dbReference type="Proteomes" id="UP000199405">
    <property type="component" value="Unassembled WGS sequence"/>
</dbReference>
<organism evidence="1 4">
    <name type="scientific">Micromonospora tulbaghiae</name>
    <dbReference type="NCBI Taxonomy" id="479978"/>
    <lineage>
        <taxon>Bacteria</taxon>
        <taxon>Bacillati</taxon>
        <taxon>Actinomycetota</taxon>
        <taxon>Actinomycetes</taxon>
        <taxon>Micromonosporales</taxon>
        <taxon>Micromonosporaceae</taxon>
        <taxon>Micromonospora</taxon>
    </lineage>
</organism>
<comment type="caution">
    <text evidence="1">The sequence shown here is derived from an EMBL/GenBank/DDBJ whole genome shotgun (WGS) entry which is preliminary data.</text>
</comment>
<reference evidence="2 3" key="1">
    <citation type="submission" date="2016-06" db="EMBL/GenBank/DDBJ databases">
        <authorList>
            <person name="Varghese N."/>
            <person name="Submissions Spin"/>
        </authorList>
    </citation>
    <scope>NUCLEOTIDE SEQUENCE [LARGE SCALE GENOMIC DNA]</scope>
    <source>
        <strain evidence="2 3">DSM 45142</strain>
    </source>
</reference>
<dbReference type="EMBL" id="FMCQ01000001">
    <property type="protein sequence ID" value="SCE71591.1"/>
    <property type="molecule type" value="Genomic_DNA"/>
</dbReference>
<dbReference type="AlphaFoldDB" id="A0AAW4JTT7"/>
<evidence type="ECO:0000313" key="2">
    <source>
        <dbReference type="EMBL" id="SCE71591.1"/>
    </source>
</evidence>